<dbReference type="InterPro" id="IPR028994">
    <property type="entry name" value="Integrin_alpha_N"/>
</dbReference>
<evidence type="ECO:0000256" key="6">
    <source>
        <dbReference type="SAM" id="SignalP"/>
    </source>
</evidence>
<gene>
    <name evidence="7" type="ORF">FIV42_09195</name>
</gene>
<dbReference type="SMART" id="SM00191">
    <property type="entry name" value="Int_alpha"/>
    <property type="match status" value="6"/>
</dbReference>
<dbReference type="PROSITE" id="PS51470">
    <property type="entry name" value="FG_GAP"/>
    <property type="match status" value="4"/>
</dbReference>
<dbReference type="GO" id="GO:0007155">
    <property type="term" value="P:cell adhesion"/>
    <property type="evidence" value="ECO:0007669"/>
    <property type="project" value="InterPro"/>
</dbReference>
<dbReference type="InterPro" id="IPR013519">
    <property type="entry name" value="Int_alpha_beta-p"/>
</dbReference>
<organism evidence="7 8">
    <name type="scientific">Persicimonas caeni</name>
    <dbReference type="NCBI Taxonomy" id="2292766"/>
    <lineage>
        <taxon>Bacteria</taxon>
        <taxon>Deltaproteobacteria</taxon>
        <taxon>Bradymonadales</taxon>
        <taxon>Bradymonadaceae</taxon>
        <taxon>Persicimonas</taxon>
    </lineage>
</organism>
<evidence type="ECO:0000313" key="8">
    <source>
        <dbReference type="Proteomes" id="UP000315995"/>
    </source>
</evidence>
<feature type="signal peptide" evidence="6">
    <location>
        <begin position="1"/>
        <end position="22"/>
    </location>
</feature>
<dbReference type="GO" id="GO:0016787">
    <property type="term" value="F:hydrolase activity"/>
    <property type="evidence" value="ECO:0007669"/>
    <property type="project" value="UniProtKB-KW"/>
</dbReference>
<dbReference type="OrthoDB" id="5478112at2"/>
<dbReference type="InterPro" id="IPR000413">
    <property type="entry name" value="Integrin_alpha"/>
</dbReference>
<evidence type="ECO:0000256" key="2">
    <source>
        <dbReference type="ARBA" id="ARBA00022737"/>
    </source>
</evidence>
<protein>
    <recommendedName>
        <fullName evidence="9">VCBS repeat-containing protein</fullName>
    </recommendedName>
</protein>
<keyword evidence="1 6" id="KW-0732">Signal</keyword>
<accession>A0A5B8Y2I9</accession>
<dbReference type="InterPro" id="IPR013517">
    <property type="entry name" value="FG-GAP"/>
</dbReference>
<evidence type="ECO:0000256" key="3">
    <source>
        <dbReference type="ARBA" id="ARBA00022801"/>
    </source>
</evidence>
<evidence type="ECO:0000256" key="4">
    <source>
        <dbReference type="ARBA" id="ARBA00023180"/>
    </source>
</evidence>
<keyword evidence="4" id="KW-0325">Glycoprotein</keyword>
<dbReference type="PANTHER" id="PTHR23221:SF7">
    <property type="entry name" value="PHOSPHATIDYLINOSITOL-GLYCAN-SPECIFIC PHOSPHOLIPASE D"/>
    <property type="match status" value="1"/>
</dbReference>
<dbReference type="Pfam" id="PF01839">
    <property type="entry name" value="FG-GAP"/>
    <property type="match status" value="5"/>
</dbReference>
<keyword evidence="3" id="KW-0378">Hydrolase</keyword>
<proteinExistence type="predicted"/>
<dbReference type="PROSITE" id="PS51257">
    <property type="entry name" value="PROKAR_LIPOPROTEIN"/>
    <property type="match status" value="1"/>
</dbReference>
<reference evidence="7 8" key="1">
    <citation type="submission" date="2019-06" db="EMBL/GenBank/DDBJ databases">
        <title>Persicimonas caeni gen. nov., sp. nov., a predatory bacterium isolated from solar saltern.</title>
        <authorList>
            <person name="Wang S."/>
        </authorList>
    </citation>
    <scope>NUCLEOTIDE SEQUENCE [LARGE SCALE GENOMIC DNA]</scope>
    <source>
        <strain evidence="7 8">YN101</strain>
    </source>
</reference>
<keyword evidence="2" id="KW-0677">Repeat</keyword>
<dbReference type="SUPFAM" id="SSF69318">
    <property type="entry name" value="Integrin alpha N-terminal domain"/>
    <property type="match status" value="2"/>
</dbReference>
<feature type="chain" id="PRO_5030106301" description="VCBS repeat-containing protein" evidence="6">
    <location>
        <begin position="23"/>
        <end position="647"/>
    </location>
</feature>
<evidence type="ECO:0000256" key="5">
    <source>
        <dbReference type="SAM" id="MobiDB-lite"/>
    </source>
</evidence>
<evidence type="ECO:0000313" key="7">
    <source>
        <dbReference type="EMBL" id="QDG50901.1"/>
    </source>
</evidence>
<dbReference type="AlphaFoldDB" id="A0A4Y6PRG9"/>
<keyword evidence="8" id="KW-1185">Reference proteome</keyword>
<dbReference type="PRINTS" id="PR01185">
    <property type="entry name" value="INTEGRINA"/>
</dbReference>
<dbReference type="GO" id="GO:0008305">
    <property type="term" value="C:integrin complex"/>
    <property type="evidence" value="ECO:0007669"/>
    <property type="project" value="InterPro"/>
</dbReference>
<sequence length="647" mass="65149">MTFQTLRNVLAGCLVATLGASACQTDLDIERYEYLCDSSAECSDGYQCAHLQDRSQSICVPPDKVESCTSVGDEDGDGAADCEDSDCADLAICDADAGDADAGDTGDVGVDAGDAGDADSGDVADASDAADSSDTEDAAIGDRDNDGIADSDDNCPDHYNPEQRTTTSGTGLACAERLLPGEADLVLFENSTISTDTWAGGIAVLGDLDGDGKDDLAVGTPSAEEGEGAVRLLLSSGAPTSGVLGLGSLQITQIPAPSSDGRFGAAVAAVSDIDRDGVAELAVGHPDYVGNSNQPRGAVHIYHSSNLKNGSTSPARTLAGEQGGDAAGSAVVTLGDVDKDGEVDFAVGAPGFGGSADQSGPGKVYLISGADIDFVNSLAEVDTAFVGEAGSDFGTSIAGGDFDNDGMADVAFGAPDANGTGMVYLISGRSIGTAQIANGQPINLVSSSDVDLRISTTNSSGNFGATIAMGGSLDGDEFDDLVIASKWSTVGSVGDLAGKVHVVSGRGNFPSVGSTTVDNAANFVIHGVEAGQLLGTSLTYVGDINGDGRDELVVGARDSGSTSQGAAYLVVGPSSGASARVTDIAVTIEGANQHDNLGLKAAPAGTYTGADFPGFFVYSPSAEVIDAANQEYRDVPTWFHFTGPFYR</sequence>
<dbReference type="Gene3D" id="2.130.10.130">
    <property type="entry name" value="Integrin alpha, N-terminal"/>
    <property type="match status" value="3"/>
</dbReference>
<dbReference type="PANTHER" id="PTHR23221">
    <property type="entry name" value="GLYCOSYLPHOSPHATIDYLINOSITOL PHOSPHOLIPASE D"/>
    <property type="match status" value="1"/>
</dbReference>
<evidence type="ECO:0008006" key="9">
    <source>
        <dbReference type="Google" id="ProtNLM"/>
    </source>
</evidence>
<evidence type="ECO:0000256" key="1">
    <source>
        <dbReference type="ARBA" id="ARBA00022729"/>
    </source>
</evidence>
<dbReference type="EMBL" id="CP041186">
    <property type="protein sequence ID" value="QDG50901.1"/>
    <property type="molecule type" value="Genomic_DNA"/>
</dbReference>
<name>A0A4Y6PRG9_PERCE</name>
<feature type="region of interest" description="Disordered" evidence="5">
    <location>
        <begin position="104"/>
        <end position="169"/>
    </location>
</feature>
<dbReference type="RefSeq" id="WP_141197391.1">
    <property type="nucleotide sequence ID" value="NZ_CP041186.1"/>
</dbReference>
<accession>A0A4Y6PRG9</accession>
<dbReference type="Proteomes" id="UP000315995">
    <property type="component" value="Chromosome"/>
</dbReference>